<reference evidence="2" key="1">
    <citation type="submission" date="2021-07" db="EMBL/GenBank/DDBJ databases">
        <authorList>
            <person name="Durling M."/>
        </authorList>
    </citation>
    <scope>NUCLEOTIDE SEQUENCE</scope>
</reference>
<dbReference type="AlphaFoldDB" id="A0A9N9KN08"/>
<feature type="region of interest" description="Disordered" evidence="1">
    <location>
        <begin position="143"/>
        <end position="203"/>
    </location>
</feature>
<feature type="compositionally biased region" description="Polar residues" evidence="1">
    <location>
        <begin position="1"/>
        <end position="18"/>
    </location>
</feature>
<protein>
    <submittedName>
        <fullName evidence="2">Uncharacterized protein</fullName>
    </submittedName>
</protein>
<proteinExistence type="predicted"/>
<evidence type="ECO:0000313" key="2">
    <source>
        <dbReference type="EMBL" id="CAG8950759.1"/>
    </source>
</evidence>
<comment type="caution">
    <text evidence="2">The sequence shown here is derived from an EMBL/GenBank/DDBJ whole genome shotgun (WGS) entry which is preliminary data.</text>
</comment>
<dbReference type="PANTHER" id="PTHR38703:SF1">
    <property type="entry name" value="ALLERGEN"/>
    <property type="match status" value="1"/>
</dbReference>
<organism evidence="2 3">
    <name type="scientific">Hymenoscyphus fraxineus</name>
    <dbReference type="NCBI Taxonomy" id="746836"/>
    <lineage>
        <taxon>Eukaryota</taxon>
        <taxon>Fungi</taxon>
        <taxon>Dikarya</taxon>
        <taxon>Ascomycota</taxon>
        <taxon>Pezizomycotina</taxon>
        <taxon>Leotiomycetes</taxon>
        <taxon>Helotiales</taxon>
        <taxon>Helotiaceae</taxon>
        <taxon>Hymenoscyphus</taxon>
    </lineage>
</organism>
<accession>A0A9N9KN08</accession>
<dbReference type="OrthoDB" id="5325276at2759"/>
<evidence type="ECO:0000256" key="1">
    <source>
        <dbReference type="SAM" id="MobiDB-lite"/>
    </source>
</evidence>
<dbReference type="PANTHER" id="PTHR38703">
    <property type="entry name" value="CHROMOSOME 8, WHOLE GENOME SHOTGUN SEQUENCE"/>
    <property type="match status" value="1"/>
</dbReference>
<sequence>MSSPRIPQRTSSVAQNGKSEQEPWIIRGASEPLSVEGIVDLTNTVDTDVITQTLPAVTHEHVIPKVHEIRHEEITREIHKHDIFHRVLPVIETEILPAKHYVVGLDGTTLKEIPADMVLGRTIDGSRNRNWEIKETGIGRYYGSESQSSRTLRHKRSSSNLSADSWSSARSTFGSDSLKGPLSLVNDGGEPMDGTKSGIKNLSDPILSSKKEYMAKEGHPVTEYVWRHPPVFETTNGQIQPIYHDVERTLIPSVGTDSEKNIPGVVQGAGGQHSSELDSIVGDFVPLNAGLEGRRKYQSHISQCDSNSLKDVAVEHTNEGGLIADVERGMAGLEIKN</sequence>
<dbReference type="Proteomes" id="UP000696280">
    <property type="component" value="Unassembled WGS sequence"/>
</dbReference>
<name>A0A9N9KN08_9HELO</name>
<keyword evidence="3" id="KW-1185">Reference proteome</keyword>
<dbReference type="EMBL" id="CAJVRL010000038">
    <property type="protein sequence ID" value="CAG8950759.1"/>
    <property type="molecule type" value="Genomic_DNA"/>
</dbReference>
<feature type="compositionally biased region" description="Low complexity" evidence="1">
    <location>
        <begin position="158"/>
        <end position="171"/>
    </location>
</feature>
<feature type="region of interest" description="Disordered" evidence="1">
    <location>
        <begin position="1"/>
        <end position="25"/>
    </location>
</feature>
<gene>
    <name evidence="2" type="ORF">HYFRA_00002972</name>
</gene>
<evidence type="ECO:0000313" key="3">
    <source>
        <dbReference type="Proteomes" id="UP000696280"/>
    </source>
</evidence>